<dbReference type="InterPro" id="IPR037066">
    <property type="entry name" value="Plug_dom_sf"/>
</dbReference>
<evidence type="ECO:0000256" key="2">
    <source>
        <dbReference type="ARBA" id="ARBA00009810"/>
    </source>
</evidence>
<dbReference type="Gene3D" id="2.40.170.20">
    <property type="entry name" value="TonB-dependent receptor, beta-barrel domain"/>
    <property type="match status" value="1"/>
</dbReference>
<evidence type="ECO:0000256" key="4">
    <source>
        <dbReference type="ARBA" id="ARBA00023237"/>
    </source>
</evidence>
<keyword evidence="4" id="KW-0998">Cell outer membrane</keyword>
<keyword evidence="3" id="KW-0472">Membrane</keyword>
<dbReference type="NCBIfam" id="TIGR01782">
    <property type="entry name" value="TonB-Xanth-Caul"/>
    <property type="match status" value="1"/>
</dbReference>
<proteinExistence type="inferred from homology"/>
<dbReference type="RefSeq" id="WP_161073352.1">
    <property type="nucleotide sequence ID" value="NZ_WWCU01000019.1"/>
</dbReference>
<dbReference type="GO" id="GO:0009279">
    <property type="term" value="C:cell outer membrane"/>
    <property type="evidence" value="ECO:0007669"/>
    <property type="project" value="UniProtKB-SubCell"/>
</dbReference>
<evidence type="ECO:0000259" key="6">
    <source>
        <dbReference type="Pfam" id="PF07715"/>
    </source>
</evidence>
<evidence type="ECO:0000256" key="1">
    <source>
        <dbReference type="ARBA" id="ARBA00004442"/>
    </source>
</evidence>
<dbReference type="CDD" id="cd01347">
    <property type="entry name" value="ligand_gated_channel"/>
    <property type="match status" value="1"/>
</dbReference>
<dbReference type="PANTHER" id="PTHR40980">
    <property type="entry name" value="PLUG DOMAIN-CONTAINING PROTEIN"/>
    <property type="match status" value="1"/>
</dbReference>
<dbReference type="AlphaFoldDB" id="A0A7X4KPC0"/>
<dbReference type="InterPro" id="IPR036942">
    <property type="entry name" value="Beta-barrel_TonB_sf"/>
</dbReference>
<keyword evidence="7" id="KW-0675">Receptor</keyword>
<feature type="signal peptide" evidence="5">
    <location>
        <begin position="1"/>
        <end position="40"/>
    </location>
</feature>
<accession>A0A7X4KPC0</accession>
<comment type="caution">
    <text evidence="7">The sequence shown here is derived from an EMBL/GenBank/DDBJ whole genome shotgun (WGS) entry which is preliminary data.</text>
</comment>
<evidence type="ECO:0000313" key="8">
    <source>
        <dbReference type="Proteomes" id="UP000450676"/>
    </source>
</evidence>
<evidence type="ECO:0000313" key="7">
    <source>
        <dbReference type="EMBL" id="MYN09041.1"/>
    </source>
</evidence>
<comment type="subcellular location">
    <subcellularLocation>
        <location evidence="1">Cell outer membrane</location>
    </subcellularLocation>
</comment>
<dbReference type="EMBL" id="WWCU01000019">
    <property type="protein sequence ID" value="MYN09041.1"/>
    <property type="molecule type" value="Genomic_DNA"/>
</dbReference>
<dbReference type="PROSITE" id="PS51257">
    <property type="entry name" value="PROKAR_LIPOPROTEIN"/>
    <property type="match status" value="1"/>
</dbReference>
<keyword evidence="5" id="KW-0732">Signal</keyword>
<dbReference type="SUPFAM" id="SSF56935">
    <property type="entry name" value="Porins"/>
    <property type="match status" value="1"/>
</dbReference>
<dbReference type="InterPro" id="IPR012910">
    <property type="entry name" value="Plug_dom"/>
</dbReference>
<comment type="similarity">
    <text evidence="2">Belongs to the TonB-dependent receptor family.</text>
</comment>
<dbReference type="Pfam" id="PF07715">
    <property type="entry name" value="Plug"/>
    <property type="match status" value="1"/>
</dbReference>
<dbReference type="Proteomes" id="UP000450676">
    <property type="component" value="Unassembled WGS sequence"/>
</dbReference>
<gene>
    <name evidence="7" type="ORF">GTP77_17080</name>
</gene>
<protein>
    <submittedName>
        <fullName evidence="7">TonB-dependent receptor</fullName>
    </submittedName>
</protein>
<name>A0A7X4KPC0_9BURK</name>
<organism evidence="7 8">
    <name type="scientific">Pseudoduganella aquatica</name>
    <dbReference type="NCBI Taxonomy" id="2660641"/>
    <lineage>
        <taxon>Bacteria</taxon>
        <taxon>Pseudomonadati</taxon>
        <taxon>Pseudomonadota</taxon>
        <taxon>Betaproteobacteria</taxon>
        <taxon>Burkholderiales</taxon>
        <taxon>Oxalobacteraceae</taxon>
        <taxon>Telluria group</taxon>
        <taxon>Pseudoduganella</taxon>
    </lineage>
</organism>
<sequence>MKNFASERSQRAAVQLSLQLSPVAAACALFVSALAGSAHAQVATSGAAAEAPMASVTVSGIRRGIEDAISVKKDASSIVEAISAEDIGKLPDVSIAESIARLPGLAAQRVAGRAQVISVRGLSPDFSTTLLNGREQVSTGDNRSVEFDQYPSELLSGVTIYKTPDAGLVGQGLSGTIDMQTVRPLAFGKRTVALNARGEKNSLGSIANAKSTGNRFSASYIDQFADRTIGIALGFAHLESPVLDNETGLYEPWKKDSRPGVPAGTYIMDGIKAVARSGVNKRDGVMGVLQYRPNKNWTSIVDVYASEFRREETANQIEINLGGWNGNNTPAFGYSNASIVGGALASATANGVYPLVRGMYNDRKDKIHAIGWSNTLKLDDWTLFADLNYSKAKRNELSLENNAQLGNGRGTNDGAGNAYLDSAKLTFNTGTYSTIGLGRNYSNPATLFIGPTIYGSGYGKTPRVEDELTGFKLVASAPVPTMLEKFVSGIDAGINYTDRSKKKRQPEGNINLNGTNPVSLNTDFLYGAADLGFAGAGMIPTWNVPAMVAKYMTFKPTDTESYLISKGWDVNEKITTTFVKANLEADLGNVTMRGNVGIQAQHTDQSSDSNYYDGTAPVGQQVKPVHDGKKYTDYLPSMNLAFAFEGQQTLRLAAAKQIARPRVDQLRSALDFGVSDTTFKPGGSGGNAKLDPWRANAFDMSYEKYFDKKAYFAVAAFYKKLNTYIFTQTKDYDFSKFIPGTKARQAIGDYSAPYNGTGGSLKGAELSASLPLNLVTKTLDGFGVQASHTYSDSSITIEDPSGSIGSKIPLPGLSKHTTNLTVYYEKNGFETRINQRKRSDFVGEIGNFSNDRALRYVVGENIIDFQVGYTFGEGTLKGLGLVAQVNNLRNAAYETYTGTRNQQLEYQKYGRTILVGANYKF</sequence>
<dbReference type="Gene3D" id="2.170.130.10">
    <property type="entry name" value="TonB-dependent receptor, plug domain"/>
    <property type="match status" value="1"/>
</dbReference>
<feature type="domain" description="TonB-dependent receptor plug" evidence="6">
    <location>
        <begin position="72"/>
        <end position="175"/>
    </location>
</feature>
<dbReference type="InterPro" id="IPR010104">
    <property type="entry name" value="TonB_rcpt_bac"/>
</dbReference>
<evidence type="ECO:0000256" key="3">
    <source>
        <dbReference type="ARBA" id="ARBA00023136"/>
    </source>
</evidence>
<reference evidence="7 8" key="1">
    <citation type="submission" date="2019-12" db="EMBL/GenBank/DDBJ databases">
        <title>Novel species isolated from a subtropical stream in China.</title>
        <authorList>
            <person name="Lu H."/>
        </authorList>
    </citation>
    <scope>NUCLEOTIDE SEQUENCE [LARGE SCALE GENOMIC DNA]</scope>
    <source>
        <strain evidence="7 8">FT127W</strain>
    </source>
</reference>
<evidence type="ECO:0000256" key="5">
    <source>
        <dbReference type="SAM" id="SignalP"/>
    </source>
</evidence>
<feature type="chain" id="PRO_5030843187" evidence="5">
    <location>
        <begin position="41"/>
        <end position="921"/>
    </location>
</feature>
<keyword evidence="8" id="KW-1185">Reference proteome</keyword>
<dbReference type="PANTHER" id="PTHR40980:SF3">
    <property type="entry name" value="TONB-DEPENDENT RECEPTOR-LIKE BETA-BARREL DOMAIN-CONTAINING PROTEIN"/>
    <property type="match status" value="1"/>
</dbReference>